<keyword evidence="1" id="KW-0472">Membrane</keyword>
<gene>
    <name evidence="3" type="ORF">Nepgr_022913</name>
</gene>
<keyword evidence="1" id="KW-0812">Transmembrane</keyword>
<dbReference type="EMBL" id="BSYO01000022">
    <property type="protein sequence ID" value="GMH21071.1"/>
    <property type="molecule type" value="Genomic_DNA"/>
</dbReference>
<reference evidence="3" key="1">
    <citation type="submission" date="2023-05" db="EMBL/GenBank/DDBJ databases">
        <title>Nepenthes gracilis genome sequencing.</title>
        <authorList>
            <person name="Fukushima K."/>
        </authorList>
    </citation>
    <scope>NUCLEOTIDE SEQUENCE</scope>
    <source>
        <strain evidence="3">SING2019-196</strain>
    </source>
</reference>
<keyword evidence="1" id="KW-1133">Transmembrane helix</keyword>
<keyword evidence="2" id="KW-0732">Signal</keyword>
<feature type="transmembrane region" description="Helical" evidence="1">
    <location>
        <begin position="116"/>
        <end position="135"/>
    </location>
</feature>
<comment type="caution">
    <text evidence="3">The sequence shown here is derived from an EMBL/GenBank/DDBJ whole genome shotgun (WGS) entry which is preliminary data.</text>
</comment>
<evidence type="ECO:0000313" key="3">
    <source>
        <dbReference type="EMBL" id="GMH21071.1"/>
    </source>
</evidence>
<sequence>MWCGCRAIKVSLLLLLRALDPDAVMVSSAGVLKCISVGCLFHPKQMGLCRGSPAFRFIFVDLIVFFVLEPALVSLKMWKDLWCHLFRSFFGFDGARAFGFFLLCRLAGVGGSAARMVDELLVSGIFIVVSAAPVMDFRPLCGFHLGALVATMYVCSGKIASFGCFGWGGGFVHGQLNGAEVGSFSVGPVVWLWCIGSFFGLPLDGGISLFVVFDRMMLRFDAWCLRFVVTLDWIVGDPFFGTGPCWPIFDWQFEDDLDAIRHADDGVLISVG</sequence>
<feature type="transmembrane region" description="Helical" evidence="1">
    <location>
        <begin position="190"/>
        <end position="213"/>
    </location>
</feature>
<name>A0AAD3T1T8_NEPGR</name>
<dbReference type="Proteomes" id="UP001279734">
    <property type="component" value="Unassembled WGS sequence"/>
</dbReference>
<dbReference type="AlphaFoldDB" id="A0AAD3T1T8"/>
<feature type="chain" id="PRO_5042250979" evidence="2">
    <location>
        <begin position="19"/>
        <end position="272"/>
    </location>
</feature>
<organism evidence="3 4">
    <name type="scientific">Nepenthes gracilis</name>
    <name type="common">Slender pitcher plant</name>
    <dbReference type="NCBI Taxonomy" id="150966"/>
    <lineage>
        <taxon>Eukaryota</taxon>
        <taxon>Viridiplantae</taxon>
        <taxon>Streptophyta</taxon>
        <taxon>Embryophyta</taxon>
        <taxon>Tracheophyta</taxon>
        <taxon>Spermatophyta</taxon>
        <taxon>Magnoliopsida</taxon>
        <taxon>eudicotyledons</taxon>
        <taxon>Gunneridae</taxon>
        <taxon>Pentapetalae</taxon>
        <taxon>Caryophyllales</taxon>
        <taxon>Nepenthaceae</taxon>
        <taxon>Nepenthes</taxon>
    </lineage>
</organism>
<keyword evidence="4" id="KW-1185">Reference proteome</keyword>
<accession>A0AAD3T1T8</accession>
<evidence type="ECO:0000256" key="2">
    <source>
        <dbReference type="SAM" id="SignalP"/>
    </source>
</evidence>
<feature type="signal peptide" evidence="2">
    <location>
        <begin position="1"/>
        <end position="18"/>
    </location>
</feature>
<feature type="transmembrane region" description="Helical" evidence="1">
    <location>
        <begin position="54"/>
        <end position="73"/>
    </location>
</feature>
<protein>
    <submittedName>
        <fullName evidence="3">Uncharacterized protein</fullName>
    </submittedName>
</protein>
<evidence type="ECO:0000313" key="4">
    <source>
        <dbReference type="Proteomes" id="UP001279734"/>
    </source>
</evidence>
<proteinExistence type="predicted"/>
<evidence type="ECO:0000256" key="1">
    <source>
        <dbReference type="SAM" id="Phobius"/>
    </source>
</evidence>